<name>A0AAE3YEP8_9MICC</name>
<feature type="transmembrane region" description="Helical" evidence="5">
    <location>
        <begin position="317"/>
        <end position="334"/>
    </location>
</feature>
<feature type="domain" description="Integral membrane bound transporter" evidence="6">
    <location>
        <begin position="208"/>
        <end position="330"/>
    </location>
</feature>
<dbReference type="GO" id="GO:0016020">
    <property type="term" value="C:membrane"/>
    <property type="evidence" value="ECO:0007669"/>
    <property type="project" value="UniProtKB-SubCell"/>
</dbReference>
<proteinExistence type="predicted"/>
<keyword evidence="2 5" id="KW-0812">Transmembrane</keyword>
<keyword evidence="3 5" id="KW-1133">Transmembrane helix</keyword>
<reference evidence="7" key="1">
    <citation type="submission" date="2023-07" db="EMBL/GenBank/DDBJ databases">
        <title>Sequencing the genomes of 1000 actinobacteria strains.</title>
        <authorList>
            <person name="Klenk H.-P."/>
        </authorList>
    </citation>
    <scope>NUCLEOTIDE SEQUENCE</scope>
    <source>
        <strain evidence="7">DSM 13988</strain>
    </source>
</reference>
<evidence type="ECO:0000313" key="7">
    <source>
        <dbReference type="EMBL" id="MDR6891825.1"/>
    </source>
</evidence>
<evidence type="ECO:0000256" key="4">
    <source>
        <dbReference type="ARBA" id="ARBA00023136"/>
    </source>
</evidence>
<dbReference type="Pfam" id="PF13515">
    <property type="entry name" value="FUSC_2"/>
    <property type="match status" value="1"/>
</dbReference>
<feature type="transmembrane region" description="Helical" evidence="5">
    <location>
        <begin position="184"/>
        <end position="207"/>
    </location>
</feature>
<feature type="transmembrane region" description="Helical" evidence="5">
    <location>
        <begin position="71"/>
        <end position="89"/>
    </location>
</feature>
<evidence type="ECO:0000256" key="3">
    <source>
        <dbReference type="ARBA" id="ARBA00022989"/>
    </source>
</evidence>
<feature type="transmembrane region" description="Helical" evidence="5">
    <location>
        <begin position="95"/>
        <end position="116"/>
    </location>
</feature>
<dbReference type="InterPro" id="IPR049453">
    <property type="entry name" value="Memb_transporter_dom"/>
</dbReference>
<gene>
    <name evidence="7" type="ORF">J2S35_000765</name>
</gene>
<dbReference type="RefSeq" id="WP_309850057.1">
    <property type="nucleotide sequence ID" value="NZ_BAAAIU010000044.1"/>
</dbReference>
<protein>
    <submittedName>
        <fullName evidence="7">Membrane protein YccC</fullName>
    </submittedName>
</protein>
<feature type="transmembrane region" description="Helical" evidence="5">
    <location>
        <begin position="145"/>
        <end position="164"/>
    </location>
</feature>
<feature type="transmembrane region" description="Helical" evidence="5">
    <location>
        <begin position="43"/>
        <end position="59"/>
    </location>
</feature>
<sequence length="359" mass="38145">MQTLRDFVKFEPGLRDHEAGWRCAVGVLVPLCTLMALGRMDLMVFAVFGAFTGVYGRGADFMGRLVTQTRAAGLMIAVIGAAMLGHLVLGHWEPWLLVVATTLVAGVCAAIAHLAVFRPSGSLFHIFAFAAISSLPQHPPLWQGMAAAGGAALLGILVGAAANYRPGTRPRWEIPRIVLDRSHLRGAAVEGGMNALVAGAAGLISLLAGPTAALGHTYWAMVAAVVPLQAIRARHVVFRGTQRVLGTLLGLIPLAIVLALNLGPWGIVAAVGVCQFLVEFFIVRHYLLAQMFVTPLALLSISLSGQLDPRTLLRDRIGETILGSLVGMVVLLAVRHPDVVGNRLARSSRTRPRGRTPRS</sequence>
<comment type="caution">
    <text evidence="7">The sequence shown here is derived from an EMBL/GenBank/DDBJ whole genome shotgun (WGS) entry which is preliminary data.</text>
</comment>
<dbReference type="EMBL" id="JAVDUI010000001">
    <property type="protein sequence ID" value="MDR6891825.1"/>
    <property type="molecule type" value="Genomic_DNA"/>
</dbReference>
<evidence type="ECO:0000259" key="6">
    <source>
        <dbReference type="Pfam" id="PF13515"/>
    </source>
</evidence>
<accession>A0AAE3YEP8</accession>
<keyword evidence="4 5" id="KW-0472">Membrane</keyword>
<keyword evidence="8" id="KW-1185">Reference proteome</keyword>
<feature type="transmembrane region" description="Helical" evidence="5">
    <location>
        <begin position="244"/>
        <end position="267"/>
    </location>
</feature>
<dbReference type="AlphaFoldDB" id="A0AAE3YEP8"/>
<dbReference type="Proteomes" id="UP001247307">
    <property type="component" value="Unassembled WGS sequence"/>
</dbReference>
<comment type="subcellular location">
    <subcellularLocation>
        <location evidence="1">Membrane</location>
        <topology evidence="1">Multi-pass membrane protein</topology>
    </subcellularLocation>
</comment>
<feature type="transmembrane region" description="Helical" evidence="5">
    <location>
        <begin position="213"/>
        <end position="232"/>
    </location>
</feature>
<evidence type="ECO:0000256" key="2">
    <source>
        <dbReference type="ARBA" id="ARBA00022692"/>
    </source>
</evidence>
<evidence type="ECO:0000313" key="8">
    <source>
        <dbReference type="Proteomes" id="UP001247307"/>
    </source>
</evidence>
<evidence type="ECO:0000256" key="1">
    <source>
        <dbReference type="ARBA" id="ARBA00004141"/>
    </source>
</evidence>
<feature type="transmembrane region" description="Helical" evidence="5">
    <location>
        <begin position="287"/>
        <end position="305"/>
    </location>
</feature>
<evidence type="ECO:0000256" key="5">
    <source>
        <dbReference type="SAM" id="Phobius"/>
    </source>
</evidence>
<organism evidence="7 8">
    <name type="scientific">Falsarthrobacter nasiphocae</name>
    <dbReference type="NCBI Taxonomy" id="189863"/>
    <lineage>
        <taxon>Bacteria</taxon>
        <taxon>Bacillati</taxon>
        <taxon>Actinomycetota</taxon>
        <taxon>Actinomycetes</taxon>
        <taxon>Micrococcales</taxon>
        <taxon>Micrococcaceae</taxon>
        <taxon>Falsarthrobacter</taxon>
    </lineage>
</organism>